<name>A0AAP0AZH4_9ASPA</name>
<dbReference type="InterPro" id="IPR005162">
    <property type="entry name" value="Retrotrans_gag_dom"/>
</dbReference>
<accession>A0AAP0AZH4</accession>
<evidence type="ECO:0000313" key="4">
    <source>
        <dbReference type="EMBL" id="KAK8921299.1"/>
    </source>
</evidence>
<feature type="compositionally biased region" description="Basic and acidic residues" evidence="2">
    <location>
        <begin position="8"/>
        <end position="20"/>
    </location>
</feature>
<dbReference type="GO" id="GO:0003676">
    <property type="term" value="F:nucleic acid binding"/>
    <property type="evidence" value="ECO:0007669"/>
    <property type="project" value="InterPro"/>
</dbReference>
<dbReference type="EMBL" id="JBBWWQ010000018">
    <property type="protein sequence ID" value="KAK8921299.1"/>
    <property type="molecule type" value="Genomic_DNA"/>
</dbReference>
<keyword evidence="5" id="KW-1185">Reference proteome</keyword>
<dbReference type="InterPro" id="IPR001878">
    <property type="entry name" value="Znf_CCHC"/>
</dbReference>
<proteinExistence type="predicted"/>
<dbReference type="AlphaFoldDB" id="A0AAP0AZH4"/>
<evidence type="ECO:0000313" key="5">
    <source>
        <dbReference type="Proteomes" id="UP001418222"/>
    </source>
</evidence>
<feature type="domain" description="CCHC-type" evidence="3">
    <location>
        <begin position="332"/>
        <end position="345"/>
    </location>
</feature>
<dbReference type="Pfam" id="PF03732">
    <property type="entry name" value="Retrotrans_gag"/>
    <property type="match status" value="1"/>
</dbReference>
<evidence type="ECO:0000256" key="2">
    <source>
        <dbReference type="SAM" id="MobiDB-lite"/>
    </source>
</evidence>
<keyword evidence="1" id="KW-0863">Zinc-finger</keyword>
<evidence type="ECO:0000259" key="3">
    <source>
        <dbReference type="PROSITE" id="PS50158"/>
    </source>
</evidence>
<gene>
    <name evidence="4" type="ORF">KSP39_PZI020076</name>
</gene>
<dbReference type="GO" id="GO:0008270">
    <property type="term" value="F:zinc ion binding"/>
    <property type="evidence" value="ECO:0007669"/>
    <property type="project" value="UniProtKB-KW"/>
</dbReference>
<dbReference type="Proteomes" id="UP001418222">
    <property type="component" value="Unassembled WGS sequence"/>
</dbReference>
<dbReference type="PANTHER" id="PTHR34482:SF49">
    <property type="entry name" value="RETROTRANSPOSON GAG DOMAIN-CONTAINING PROTEIN"/>
    <property type="match status" value="1"/>
</dbReference>
<protein>
    <recommendedName>
        <fullName evidence="3">CCHC-type domain-containing protein</fullName>
    </recommendedName>
</protein>
<comment type="caution">
    <text evidence="4">The sequence shown here is derived from an EMBL/GenBank/DDBJ whole genome shotgun (WGS) entry which is preliminary data.</text>
</comment>
<organism evidence="4 5">
    <name type="scientific">Platanthera zijinensis</name>
    <dbReference type="NCBI Taxonomy" id="2320716"/>
    <lineage>
        <taxon>Eukaryota</taxon>
        <taxon>Viridiplantae</taxon>
        <taxon>Streptophyta</taxon>
        <taxon>Embryophyta</taxon>
        <taxon>Tracheophyta</taxon>
        <taxon>Spermatophyta</taxon>
        <taxon>Magnoliopsida</taxon>
        <taxon>Liliopsida</taxon>
        <taxon>Asparagales</taxon>
        <taxon>Orchidaceae</taxon>
        <taxon>Orchidoideae</taxon>
        <taxon>Orchideae</taxon>
        <taxon>Orchidinae</taxon>
        <taxon>Platanthera</taxon>
    </lineage>
</organism>
<evidence type="ECO:0000256" key="1">
    <source>
        <dbReference type="PROSITE-ProRule" id="PRU00047"/>
    </source>
</evidence>
<dbReference type="PROSITE" id="PS50158">
    <property type="entry name" value="ZF_CCHC"/>
    <property type="match status" value="1"/>
</dbReference>
<reference evidence="4 5" key="1">
    <citation type="journal article" date="2022" name="Nat. Plants">
        <title>Genomes of leafy and leafless Platanthera orchids illuminate the evolution of mycoheterotrophy.</title>
        <authorList>
            <person name="Li M.H."/>
            <person name="Liu K.W."/>
            <person name="Li Z."/>
            <person name="Lu H.C."/>
            <person name="Ye Q.L."/>
            <person name="Zhang D."/>
            <person name="Wang J.Y."/>
            <person name="Li Y.F."/>
            <person name="Zhong Z.M."/>
            <person name="Liu X."/>
            <person name="Yu X."/>
            <person name="Liu D.K."/>
            <person name="Tu X.D."/>
            <person name="Liu B."/>
            <person name="Hao Y."/>
            <person name="Liao X.Y."/>
            <person name="Jiang Y.T."/>
            <person name="Sun W.H."/>
            <person name="Chen J."/>
            <person name="Chen Y.Q."/>
            <person name="Ai Y."/>
            <person name="Zhai J.W."/>
            <person name="Wu S.S."/>
            <person name="Zhou Z."/>
            <person name="Hsiao Y.Y."/>
            <person name="Wu W.L."/>
            <person name="Chen Y.Y."/>
            <person name="Lin Y.F."/>
            <person name="Hsu J.L."/>
            <person name="Li C.Y."/>
            <person name="Wang Z.W."/>
            <person name="Zhao X."/>
            <person name="Zhong W.Y."/>
            <person name="Ma X.K."/>
            <person name="Ma L."/>
            <person name="Huang J."/>
            <person name="Chen G.Z."/>
            <person name="Huang M.Z."/>
            <person name="Huang L."/>
            <person name="Peng D.H."/>
            <person name="Luo Y.B."/>
            <person name="Zou S.Q."/>
            <person name="Chen S.P."/>
            <person name="Lan S."/>
            <person name="Tsai W.C."/>
            <person name="Van de Peer Y."/>
            <person name="Liu Z.J."/>
        </authorList>
    </citation>
    <scope>NUCLEOTIDE SEQUENCE [LARGE SCALE GENOMIC DNA]</scope>
    <source>
        <strain evidence="4">Lor287</strain>
    </source>
</reference>
<dbReference type="PANTHER" id="PTHR34482">
    <property type="entry name" value="DNA DAMAGE-INDUCIBLE PROTEIN 1-LIKE"/>
    <property type="match status" value="1"/>
</dbReference>
<sequence length="349" mass="40456">MPPRQVCTRRDANETGREETGEPSNQNQTLDLESVPLTGITTEIARAIVIALEEFQNTLPAAAHVPIPTPVPAPVPAPLQEGLDLYLQYFLELHPPMYKGEESPMETEDWIFQVKLILDAMNCPENKKVALATFLLEGVARQWWIQHLEESVDGRSVEQITWTEFSASLSRWFVPPSKLRVLQEKYLRLIQGEWTVIQYDREFTHLSHYAKALVRTEEDRCYRFREGLRDSIRQSLLPFDIDNYRRLVDAARRIELEQERVQRRLDFKQNQTQGEPQPLQTFGQGTWQHVKRKQRTEETIGDKEIRKFQNYPTCPKCNRRHPGDCLAASGICFKCHQAGHIARFCSGVE</sequence>
<feature type="region of interest" description="Disordered" evidence="2">
    <location>
        <begin position="1"/>
        <end position="30"/>
    </location>
</feature>
<keyword evidence="1" id="KW-0479">Metal-binding</keyword>
<keyword evidence="1" id="KW-0862">Zinc</keyword>